<keyword evidence="1" id="KW-0378">Hydrolase</keyword>
<feature type="non-terminal residue" evidence="1">
    <location>
        <position position="1"/>
    </location>
</feature>
<evidence type="ECO:0000313" key="1">
    <source>
        <dbReference type="EMBL" id="EBN6142091.1"/>
    </source>
</evidence>
<proteinExistence type="predicted"/>
<accession>A0A5T8JLL4</accession>
<dbReference type="EMBL" id="AAGGFH010000035">
    <property type="protein sequence ID" value="EBN6142091.1"/>
    <property type="molecule type" value="Genomic_DNA"/>
</dbReference>
<reference evidence="1" key="1">
    <citation type="submission" date="2018-07" db="EMBL/GenBank/DDBJ databases">
        <authorList>
            <consortium name="PulseNet: The National Subtyping Network for Foodborne Disease Surveillance"/>
            <person name="Tarr C.L."/>
            <person name="Trees E."/>
            <person name="Katz L.S."/>
            <person name="Carleton-Romer H.A."/>
            <person name="Stroika S."/>
            <person name="Kucerova Z."/>
            <person name="Roache K.F."/>
            <person name="Sabol A.L."/>
            <person name="Besser J."/>
            <person name="Gerner-Smidt P."/>
        </authorList>
    </citation>
    <scope>NUCLEOTIDE SEQUENCE</scope>
    <source>
        <strain evidence="1">PNUSAS047119</strain>
    </source>
</reference>
<keyword evidence="1" id="KW-0347">Helicase</keyword>
<keyword evidence="1" id="KW-0547">Nucleotide-binding</keyword>
<dbReference type="AlphaFoldDB" id="A0A5T8JLL4"/>
<protein>
    <submittedName>
        <fullName evidence="1">ATP-dependent DNA helicase RecQ</fullName>
    </submittedName>
</protein>
<comment type="caution">
    <text evidence="1">The sequence shown here is derived from an EMBL/GenBank/DDBJ whole genome shotgun (WGS) entry which is preliminary data.</text>
</comment>
<name>A0A5T8JLL4_SALER</name>
<keyword evidence="1" id="KW-0067">ATP-binding</keyword>
<dbReference type="GO" id="GO:0004386">
    <property type="term" value="F:helicase activity"/>
    <property type="evidence" value="ECO:0007669"/>
    <property type="project" value="UniProtKB-KW"/>
</dbReference>
<organism evidence="1">
    <name type="scientific">Salmonella enterica</name>
    <name type="common">Salmonella choleraesuis</name>
    <dbReference type="NCBI Taxonomy" id="28901"/>
    <lineage>
        <taxon>Bacteria</taxon>
        <taxon>Pseudomonadati</taxon>
        <taxon>Pseudomonadota</taxon>
        <taxon>Gammaproteobacteria</taxon>
        <taxon>Enterobacterales</taxon>
        <taxon>Enterobacteriaceae</taxon>
        <taxon>Salmonella</taxon>
    </lineage>
</organism>
<sequence>ARLGEVLPAGLPFWCSLAVDEENTCWDELVLVLPGETMPELDIFASINRIIVAPERLQEPGYRGRRWWDVDTGAVALEQFQRNIS</sequence>
<gene>
    <name evidence="1" type="ORF">DWQ97_23505</name>
</gene>